<evidence type="ECO:0000313" key="2">
    <source>
        <dbReference type="Proteomes" id="UP000279833"/>
    </source>
</evidence>
<protein>
    <submittedName>
        <fullName evidence="3">Transposase</fullName>
    </submittedName>
</protein>
<dbReference type="Proteomes" id="UP000279833">
    <property type="component" value="Unassembled WGS sequence"/>
</dbReference>
<accession>A0A183K283</accession>
<name>A0A183K283_9TREM</name>
<proteinExistence type="predicted"/>
<keyword evidence="2" id="KW-1185">Reference proteome</keyword>
<evidence type="ECO:0000313" key="1">
    <source>
        <dbReference type="EMBL" id="VDP34121.1"/>
    </source>
</evidence>
<sequence length="108" mass="12937">MEEVKTRRRSNIASDHHLIVAKMNLNLKKYWTTGQTALQMFNTTLLRHTDKLNHFKVTHNNRFQALQDLLKEEESMIDDNWKGIKEALTSVCQEVWFWFWNGSLCKRQ</sequence>
<dbReference type="WBParaSite" id="SCUD_0000909601-mRNA-1">
    <property type="protein sequence ID" value="SCUD_0000909601-mRNA-1"/>
    <property type="gene ID" value="SCUD_0000909601"/>
</dbReference>
<gene>
    <name evidence="1" type="ORF">SCUD_LOCUS9096</name>
</gene>
<evidence type="ECO:0000313" key="3">
    <source>
        <dbReference type="WBParaSite" id="SCUD_0000909601-mRNA-1"/>
    </source>
</evidence>
<reference evidence="1 2" key="2">
    <citation type="submission" date="2018-11" db="EMBL/GenBank/DDBJ databases">
        <authorList>
            <consortium name="Pathogen Informatics"/>
        </authorList>
    </citation>
    <scope>NUCLEOTIDE SEQUENCE [LARGE SCALE GENOMIC DNA]</scope>
    <source>
        <strain evidence="1">Dakar</strain>
        <strain evidence="2">Dakar, Senegal</strain>
    </source>
</reference>
<dbReference type="AlphaFoldDB" id="A0A183K283"/>
<organism evidence="3">
    <name type="scientific">Schistosoma curassoni</name>
    <dbReference type="NCBI Taxonomy" id="6186"/>
    <lineage>
        <taxon>Eukaryota</taxon>
        <taxon>Metazoa</taxon>
        <taxon>Spiralia</taxon>
        <taxon>Lophotrochozoa</taxon>
        <taxon>Platyhelminthes</taxon>
        <taxon>Trematoda</taxon>
        <taxon>Digenea</taxon>
        <taxon>Strigeidida</taxon>
        <taxon>Schistosomatoidea</taxon>
        <taxon>Schistosomatidae</taxon>
        <taxon>Schistosoma</taxon>
    </lineage>
</organism>
<dbReference type="EMBL" id="UZAK01033065">
    <property type="protein sequence ID" value="VDP34121.1"/>
    <property type="molecule type" value="Genomic_DNA"/>
</dbReference>
<dbReference type="STRING" id="6186.A0A183K283"/>
<reference evidence="3" key="1">
    <citation type="submission" date="2016-06" db="UniProtKB">
        <authorList>
            <consortium name="WormBaseParasite"/>
        </authorList>
    </citation>
    <scope>IDENTIFICATION</scope>
</reference>